<accession>A0A4W6F9A7</accession>
<dbReference type="Pfam" id="PF00094">
    <property type="entry name" value="VWD"/>
    <property type="match status" value="1"/>
</dbReference>
<organism evidence="4 5">
    <name type="scientific">Lates calcarifer</name>
    <name type="common">Barramundi</name>
    <name type="synonym">Holocentrus calcarifer</name>
    <dbReference type="NCBI Taxonomy" id="8187"/>
    <lineage>
        <taxon>Eukaryota</taxon>
        <taxon>Metazoa</taxon>
        <taxon>Chordata</taxon>
        <taxon>Craniata</taxon>
        <taxon>Vertebrata</taxon>
        <taxon>Euteleostomi</taxon>
        <taxon>Actinopterygii</taxon>
        <taxon>Neopterygii</taxon>
        <taxon>Teleostei</taxon>
        <taxon>Neoteleostei</taxon>
        <taxon>Acanthomorphata</taxon>
        <taxon>Carangaria</taxon>
        <taxon>Carangaria incertae sedis</taxon>
        <taxon>Centropomidae</taxon>
        <taxon>Lates</taxon>
    </lineage>
</organism>
<dbReference type="PROSITE" id="PS51233">
    <property type="entry name" value="VWFD"/>
    <property type="match status" value="1"/>
</dbReference>
<evidence type="ECO:0000256" key="1">
    <source>
        <dbReference type="ARBA" id="ARBA00023157"/>
    </source>
</evidence>
<dbReference type="AlphaFoldDB" id="A0A4W6F9A7"/>
<dbReference type="InterPro" id="IPR001846">
    <property type="entry name" value="VWF_type-D"/>
</dbReference>
<dbReference type="PANTHER" id="PTHR11339:SF408">
    <property type="entry name" value="MUCIN-5B"/>
    <property type="match status" value="1"/>
</dbReference>
<dbReference type="GO" id="GO:0005615">
    <property type="term" value="C:extracellular space"/>
    <property type="evidence" value="ECO:0007669"/>
    <property type="project" value="TreeGrafter"/>
</dbReference>
<feature type="domain" description="VWFD" evidence="3">
    <location>
        <begin position="8"/>
        <end position="164"/>
    </location>
</feature>
<evidence type="ECO:0000313" key="5">
    <source>
        <dbReference type="Proteomes" id="UP000314980"/>
    </source>
</evidence>
<keyword evidence="2" id="KW-0325">Glycoprotein</keyword>
<dbReference type="GeneTree" id="ENSGT00940000156076"/>
<evidence type="ECO:0000313" key="4">
    <source>
        <dbReference type="Ensembl" id="ENSLCAP00010046659.1"/>
    </source>
</evidence>
<keyword evidence="5" id="KW-1185">Reference proteome</keyword>
<dbReference type="InterPro" id="IPR050780">
    <property type="entry name" value="Mucin_vWF_Thrombospondin_sf"/>
</dbReference>
<name>A0A4W6F9A7_LATCA</name>
<sequence length="164" mass="18668">VRPSHNDQFCSTWGNYHFKTFDGDFFQLPYTCNYILTSQCKDSYENFNIQLQRQEINGSVLINVSIPFSRAGISIRKSVSYVKIKAKLGLVVMWNQKDVELDAKFKNQTCGLCGDFNGVQLYDETGKLNGPTEDCEETSSTATPSCETQVREDRLALNYFICNI</sequence>
<keyword evidence="1" id="KW-1015">Disulfide bond</keyword>
<reference evidence="5" key="1">
    <citation type="submission" date="2015-09" db="EMBL/GenBank/DDBJ databases">
        <authorList>
            <person name="Sai Rama Sridatta P."/>
        </authorList>
    </citation>
    <scope>NUCLEOTIDE SEQUENCE [LARGE SCALE GENOMIC DNA]</scope>
</reference>
<proteinExistence type="predicted"/>
<dbReference type="Proteomes" id="UP000314980">
    <property type="component" value="Unassembled WGS sequence"/>
</dbReference>
<dbReference type="Ensembl" id="ENSLCAT00010047789.1">
    <property type="protein sequence ID" value="ENSLCAP00010046659.1"/>
    <property type="gene ID" value="ENSLCAG00010021621.1"/>
</dbReference>
<dbReference type="SMART" id="SM00216">
    <property type="entry name" value="VWD"/>
    <property type="match status" value="1"/>
</dbReference>
<dbReference type="PANTHER" id="PTHR11339">
    <property type="entry name" value="EXTRACELLULAR MATRIX GLYCOPROTEIN RELATED"/>
    <property type="match status" value="1"/>
</dbReference>
<dbReference type="STRING" id="8187.ENSLCAP00010046659"/>
<reference evidence="4" key="3">
    <citation type="submission" date="2025-09" db="UniProtKB">
        <authorList>
            <consortium name="Ensembl"/>
        </authorList>
    </citation>
    <scope>IDENTIFICATION</scope>
</reference>
<reference evidence="4" key="2">
    <citation type="submission" date="2025-08" db="UniProtKB">
        <authorList>
            <consortium name="Ensembl"/>
        </authorList>
    </citation>
    <scope>IDENTIFICATION</scope>
</reference>
<protein>
    <recommendedName>
        <fullName evidence="3">VWFD domain-containing protein</fullName>
    </recommendedName>
</protein>
<dbReference type="GO" id="GO:0031012">
    <property type="term" value="C:extracellular matrix"/>
    <property type="evidence" value="ECO:0007669"/>
    <property type="project" value="TreeGrafter"/>
</dbReference>
<dbReference type="InParanoid" id="A0A4W6F9A7"/>
<evidence type="ECO:0000256" key="2">
    <source>
        <dbReference type="ARBA" id="ARBA00023180"/>
    </source>
</evidence>
<evidence type="ECO:0000259" key="3">
    <source>
        <dbReference type="PROSITE" id="PS51233"/>
    </source>
</evidence>